<feature type="compositionally biased region" description="Basic residues" evidence="1">
    <location>
        <begin position="150"/>
        <end position="160"/>
    </location>
</feature>
<protein>
    <submittedName>
        <fullName evidence="2">Uncharacterized protein</fullName>
    </submittedName>
</protein>
<gene>
    <name evidence="2" type="ORF">AVDCRST_MAG89-1766</name>
</gene>
<proteinExistence type="predicted"/>
<organism evidence="2">
    <name type="scientific">uncultured Gemmatimonadota bacterium</name>
    <dbReference type="NCBI Taxonomy" id="203437"/>
    <lineage>
        <taxon>Bacteria</taxon>
        <taxon>Pseudomonadati</taxon>
        <taxon>Gemmatimonadota</taxon>
        <taxon>environmental samples</taxon>
    </lineage>
</organism>
<evidence type="ECO:0000313" key="2">
    <source>
        <dbReference type="EMBL" id="CAA9323496.1"/>
    </source>
</evidence>
<reference evidence="2" key="1">
    <citation type="submission" date="2020-02" db="EMBL/GenBank/DDBJ databases">
        <authorList>
            <person name="Meier V. D."/>
        </authorList>
    </citation>
    <scope>NUCLEOTIDE SEQUENCE</scope>
    <source>
        <strain evidence="2">AVDCRST_MAG89</strain>
    </source>
</reference>
<feature type="region of interest" description="Disordered" evidence="1">
    <location>
        <begin position="79"/>
        <end position="184"/>
    </location>
</feature>
<accession>A0A6J4L5D0</accession>
<feature type="non-terminal residue" evidence="2">
    <location>
        <position position="1"/>
    </location>
</feature>
<evidence type="ECO:0000256" key="1">
    <source>
        <dbReference type="SAM" id="MobiDB-lite"/>
    </source>
</evidence>
<name>A0A6J4L5D0_9BACT</name>
<dbReference type="EMBL" id="CADCTV010000378">
    <property type="protein sequence ID" value="CAA9323496.1"/>
    <property type="molecule type" value="Genomic_DNA"/>
</dbReference>
<feature type="non-terminal residue" evidence="2">
    <location>
        <position position="209"/>
    </location>
</feature>
<sequence>APHRPAVRRTVCACPRRVRRSYRSRARHVAERSRGAGTRRCLGRGRRRGDFRVRAAVHRARGGRSVCRGHHVDHELQAAARLPGGRCQHHRGNDRGNSRPGHAHRQHEDERHAHGLGVHHPGARPEPGNDHHHRQSQHPAGGEPRLDQRRARRAHPHAKGQLHLDAVHGRNGHVRGGPDRNVHPRHADVHARRHLLRPHGERHPHAHVL</sequence>
<dbReference type="AlphaFoldDB" id="A0A6J4L5D0"/>